<dbReference type="PROSITE" id="PS50885">
    <property type="entry name" value="HAMP"/>
    <property type="match status" value="1"/>
</dbReference>
<dbReference type="SUPFAM" id="SSF55874">
    <property type="entry name" value="ATPase domain of HSP90 chaperone/DNA topoisomerase II/histidine kinase"/>
    <property type="match status" value="1"/>
</dbReference>
<feature type="transmembrane region" description="Helical" evidence="8">
    <location>
        <begin position="149"/>
        <end position="168"/>
    </location>
</feature>
<dbReference type="InterPro" id="IPR003594">
    <property type="entry name" value="HATPase_dom"/>
</dbReference>
<keyword evidence="8" id="KW-0472">Membrane</keyword>
<evidence type="ECO:0000256" key="1">
    <source>
        <dbReference type="ARBA" id="ARBA00000085"/>
    </source>
</evidence>
<dbReference type="InterPro" id="IPR036890">
    <property type="entry name" value="HATPase_C_sf"/>
</dbReference>
<feature type="domain" description="HAMP" evidence="10">
    <location>
        <begin position="170"/>
        <end position="222"/>
    </location>
</feature>
<dbReference type="Gene3D" id="6.10.340.10">
    <property type="match status" value="1"/>
</dbReference>
<dbReference type="InterPro" id="IPR005467">
    <property type="entry name" value="His_kinase_dom"/>
</dbReference>
<dbReference type="SMART" id="SM00388">
    <property type="entry name" value="HisKA"/>
    <property type="match status" value="1"/>
</dbReference>
<dbReference type="AlphaFoldDB" id="A0A0Z8H105"/>
<dbReference type="EMBL" id="FIHG01000011">
    <property type="protein sequence ID" value="CYV08531.1"/>
    <property type="molecule type" value="Genomic_DNA"/>
</dbReference>
<dbReference type="CDD" id="cd00082">
    <property type="entry name" value="HisKA"/>
    <property type="match status" value="1"/>
</dbReference>
<proteinExistence type="predicted"/>
<reference evidence="11 12" key="1">
    <citation type="submission" date="2016-02" db="EMBL/GenBank/DDBJ databases">
        <authorList>
            <consortium name="Pathogen Informatics"/>
        </authorList>
    </citation>
    <scope>NUCLEOTIDE SEQUENCE [LARGE SCALE GENOMIC DNA]</scope>
    <source>
        <strain evidence="11 12">LSS59</strain>
    </source>
</reference>
<evidence type="ECO:0000256" key="5">
    <source>
        <dbReference type="ARBA" id="ARBA00022679"/>
    </source>
</evidence>
<dbReference type="InterPro" id="IPR003661">
    <property type="entry name" value="HisK_dim/P_dom"/>
</dbReference>
<keyword evidence="5 11" id="KW-0808">Transferase</keyword>
<dbReference type="Pfam" id="PF02518">
    <property type="entry name" value="HATPase_c"/>
    <property type="match status" value="1"/>
</dbReference>
<dbReference type="Pfam" id="PF00512">
    <property type="entry name" value="HisKA"/>
    <property type="match status" value="1"/>
</dbReference>
<dbReference type="GO" id="GO:0004721">
    <property type="term" value="F:phosphoprotein phosphatase activity"/>
    <property type="evidence" value="ECO:0007669"/>
    <property type="project" value="TreeGrafter"/>
</dbReference>
<dbReference type="InterPro" id="IPR036097">
    <property type="entry name" value="HisK_dim/P_sf"/>
</dbReference>
<evidence type="ECO:0000313" key="11">
    <source>
        <dbReference type="EMBL" id="CYV08531.1"/>
    </source>
</evidence>
<dbReference type="PROSITE" id="PS50109">
    <property type="entry name" value="HIS_KIN"/>
    <property type="match status" value="1"/>
</dbReference>
<feature type="domain" description="Histidine kinase" evidence="9">
    <location>
        <begin position="244"/>
        <end position="453"/>
    </location>
</feature>
<comment type="subcellular location">
    <subcellularLocation>
        <location evidence="2">Membrane</location>
    </subcellularLocation>
</comment>
<evidence type="ECO:0000256" key="2">
    <source>
        <dbReference type="ARBA" id="ARBA00004370"/>
    </source>
</evidence>
<keyword evidence="7" id="KW-0902">Two-component regulatory system</keyword>
<keyword evidence="8" id="KW-0812">Transmembrane</keyword>
<dbReference type="GO" id="GO:0000155">
    <property type="term" value="F:phosphorelay sensor kinase activity"/>
    <property type="evidence" value="ECO:0007669"/>
    <property type="project" value="InterPro"/>
</dbReference>
<feature type="transmembrane region" description="Helical" evidence="8">
    <location>
        <begin position="7"/>
        <end position="30"/>
    </location>
</feature>
<gene>
    <name evidence="11" type="primary">senX3</name>
    <name evidence="11" type="ORF">ERS132421_01730</name>
</gene>
<name>A0A0Z8H105_STRSU</name>
<dbReference type="SUPFAM" id="SSF47384">
    <property type="entry name" value="Homodimeric domain of signal transducing histidine kinase"/>
    <property type="match status" value="1"/>
</dbReference>
<keyword evidence="4" id="KW-0597">Phosphoprotein</keyword>
<sequence length="453" mass="51971">MKLARRQFIIVTSLISVTSLILVALLYFAMPIYYNQQRRQELRDNFNTVMVNLDGQSNEDILTNIEKYDLNRPDLLYSLFDSNGERLWPREELITDDQGRHPNYKNLSSYDEVGSWSTTLVSKENSTYILMAEYGFTSLSQVSQSLLTLYPFVMILIVILALIVGAIYSKLSTRRIALISETARKMQSLESGIECQVVGQDEISVLAQDVNRLYSKLLMSIEELRIETKQAQNREREKSEFLRMTSHELKTPIASMMGLVEGMIYNVGEFKNHDLYLKKCRTILQNQSELVHSILDATNMEISTRNQEEIFQLDEVLQESMASYNALAIVNQYQFSTILSPTSIKGDRVLLMKALKNIIDNAFRYSRSGGKISLICKQGTFIVDNEVAHVLPEDEIEKLFLPFYRPDYSRAKQDGGTGIGLYLVKQVLDKHGFNYSFTVVGDSTMRFRIDFDL</sequence>
<dbReference type="GO" id="GO:0016036">
    <property type="term" value="P:cellular response to phosphate starvation"/>
    <property type="evidence" value="ECO:0007669"/>
    <property type="project" value="TreeGrafter"/>
</dbReference>
<dbReference type="PANTHER" id="PTHR45453:SF3">
    <property type="entry name" value="HISTIDINE KINASE"/>
    <property type="match status" value="1"/>
</dbReference>
<protein>
    <recommendedName>
        <fullName evidence="3">histidine kinase</fullName>
        <ecNumber evidence="3">2.7.13.3</ecNumber>
    </recommendedName>
</protein>
<dbReference type="InterPro" id="IPR008358">
    <property type="entry name" value="Sig_transdc_His_kin/Pase_MprB"/>
</dbReference>
<dbReference type="Gene3D" id="1.10.287.130">
    <property type="match status" value="1"/>
</dbReference>
<accession>A0A0Z8H105</accession>
<evidence type="ECO:0000259" key="9">
    <source>
        <dbReference type="PROSITE" id="PS50109"/>
    </source>
</evidence>
<evidence type="ECO:0000256" key="6">
    <source>
        <dbReference type="ARBA" id="ARBA00022777"/>
    </source>
</evidence>
<comment type="catalytic activity">
    <reaction evidence="1">
        <text>ATP + protein L-histidine = ADP + protein N-phospho-L-histidine.</text>
        <dbReference type="EC" id="2.7.13.3"/>
    </reaction>
</comment>
<dbReference type="SMART" id="SM00387">
    <property type="entry name" value="HATPase_c"/>
    <property type="match status" value="1"/>
</dbReference>
<dbReference type="Proteomes" id="UP000073200">
    <property type="component" value="Unassembled WGS sequence"/>
</dbReference>
<dbReference type="InterPro" id="IPR050351">
    <property type="entry name" value="BphY/WalK/GraS-like"/>
</dbReference>
<dbReference type="GO" id="GO:0005886">
    <property type="term" value="C:plasma membrane"/>
    <property type="evidence" value="ECO:0007669"/>
    <property type="project" value="TreeGrafter"/>
</dbReference>
<organism evidence="11 12">
    <name type="scientific">Streptococcus suis</name>
    <dbReference type="NCBI Taxonomy" id="1307"/>
    <lineage>
        <taxon>Bacteria</taxon>
        <taxon>Bacillati</taxon>
        <taxon>Bacillota</taxon>
        <taxon>Bacilli</taxon>
        <taxon>Lactobacillales</taxon>
        <taxon>Streptococcaceae</taxon>
        <taxon>Streptococcus</taxon>
    </lineage>
</organism>
<evidence type="ECO:0000256" key="3">
    <source>
        <dbReference type="ARBA" id="ARBA00012438"/>
    </source>
</evidence>
<evidence type="ECO:0000313" key="12">
    <source>
        <dbReference type="Proteomes" id="UP000073200"/>
    </source>
</evidence>
<evidence type="ECO:0000256" key="8">
    <source>
        <dbReference type="SAM" id="Phobius"/>
    </source>
</evidence>
<dbReference type="EC" id="2.7.13.3" evidence="3"/>
<keyword evidence="8" id="KW-1133">Transmembrane helix</keyword>
<dbReference type="PRINTS" id="PR01780">
    <property type="entry name" value="LANTIREGPROT"/>
</dbReference>
<evidence type="ECO:0000256" key="7">
    <source>
        <dbReference type="ARBA" id="ARBA00023012"/>
    </source>
</evidence>
<dbReference type="PANTHER" id="PTHR45453">
    <property type="entry name" value="PHOSPHATE REGULON SENSOR PROTEIN PHOR"/>
    <property type="match status" value="1"/>
</dbReference>
<evidence type="ECO:0000256" key="4">
    <source>
        <dbReference type="ARBA" id="ARBA00022553"/>
    </source>
</evidence>
<evidence type="ECO:0000259" key="10">
    <source>
        <dbReference type="PROSITE" id="PS50885"/>
    </source>
</evidence>
<dbReference type="Gene3D" id="3.30.565.10">
    <property type="entry name" value="Histidine kinase-like ATPase, C-terminal domain"/>
    <property type="match status" value="1"/>
</dbReference>
<keyword evidence="6" id="KW-0418">Kinase</keyword>
<dbReference type="RefSeq" id="WP_044668293.1">
    <property type="nucleotide sequence ID" value="NZ_CEHP01000011.1"/>
</dbReference>
<dbReference type="InterPro" id="IPR003660">
    <property type="entry name" value="HAMP_dom"/>
</dbReference>